<name>A0A3M0G9D3_9ACTN</name>
<dbReference type="RefSeq" id="WP_121900158.1">
    <property type="nucleotide sequence ID" value="NZ_REFW01000001.1"/>
</dbReference>
<dbReference type="OrthoDB" id="3737088at2"/>
<evidence type="ECO:0000313" key="2">
    <source>
        <dbReference type="EMBL" id="RMB61611.1"/>
    </source>
</evidence>
<evidence type="ECO:0000313" key="3">
    <source>
        <dbReference type="Proteomes" id="UP000275256"/>
    </source>
</evidence>
<sequence>MAGHRARHVPTDEGWPPDVVIVTDAARRRPGEMEHHRIPLPAALSIGVVAGALAGGVWALGAAGYTPSPPIPVTLDTFPGELFGESRDDPAPLARISTGASDLDGAFEVQLVAHRFAYGGDGATIHYGGRLSLTIVNGILTPSVPRDGTIGVTWRTQEPRRVVSLRAADVRCIFEPEGVIDSVTATGELGGLLSEGTTECVLVDAERNLSLRIAELRTAPGSDASTTADSFRDALRSLHAALID</sequence>
<proteinExistence type="predicted"/>
<dbReference type="EMBL" id="REFW01000001">
    <property type="protein sequence ID" value="RMB61611.1"/>
    <property type="molecule type" value="Genomic_DNA"/>
</dbReference>
<gene>
    <name evidence="2" type="ORF">EAX62_02980</name>
</gene>
<keyword evidence="3" id="KW-1185">Reference proteome</keyword>
<accession>A0A3M0G9D3</accession>
<dbReference type="AlphaFoldDB" id="A0A3M0G9D3"/>
<dbReference type="Proteomes" id="UP000275256">
    <property type="component" value="Unassembled WGS sequence"/>
</dbReference>
<organism evidence="2 3">
    <name type="scientific">Tessaracoccus antarcticus</name>
    <dbReference type="NCBI Taxonomy" id="2479848"/>
    <lineage>
        <taxon>Bacteria</taxon>
        <taxon>Bacillati</taxon>
        <taxon>Actinomycetota</taxon>
        <taxon>Actinomycetes</taxon>
        <taxon>Propionibacteriales</taxon>
        <taxon>Propionibacteriaceae</taxon>
        <taxon>Tessaracoccus</taxon>
    </lineage>
</organism>
<keyword evidence="1" id="KW-1133">Transmembrane helix</keyword>
<keyword evidence="1" id="KW-0812">Transmembrane</keyword>
<reference evidence="2 3" key="1">
    <citation type="submission" date="2018-10" db="EMBL/GenBank/DDBJ databases">
        <title>Tessaracoccus antarcticuss sp. nov., isolated from sediment.</title>
        <authorList>
            <person name="Zhou L.Y."/>
            <person name="Du Z.J."/>
        </authorList>
    </citation>
    <scope>NUCLEOTIDE SEQUENCE [LARGE SCALE GENOMIC DNA]</scope>
    <source>
        <strain evidence="2 3">JDX10</strain>
    </source>
</reference>
<evidence type="ECO:0000256" key="1">
    <source>
        <dbReference type="SAM" id="Phobius"/>
    </source>
</evidence>
<feature type="transmembrane region" description="Helical" evidence="1">
    <location>
        <begin position="38"/>
        <end position="61"/>
    </location>
</feature>
<comment type="caution">
    <text evidence="2">The sequence shown here is derived from an EMBL/GenBank/DDBJ whole genome shotgun (WGS) entry which is preliminary data.</text>
</comment>
<protein>
    <submittedName>
        <fullName evidence="2">Uncharacterized protein</fullName>
    </submittedName>
</protein>
<keyword evidence="1" id="KW-0472">Membrane</keyword>